<dbReference type="AlphaFoldDB" id="A0A9X9MQ07"/>
<dbReference type="Proteomes" id="UP000324639">
    <property type="component" value="Chromosome Bgt_-11"/>
</dbReference>
<evidence type="ECO:0000313" key="3">
    <source>
        <dbReference type="Proteomes" id="UP000324639"/>
    </source>
</evidence>
<dbReference type="EMBL" id="LR026994">
    <property type="protein sequence ID" value="VDB96440.1"/>
    <property type="molecule type" value="Genomic_DNA"/>
</dbReference>
<feature type="signal peptide" evidence="1">
    <location>
        <begin position="1"/>
        <end position="24"/>
    </location>
</feature>
<feature type="chain" id="PRO_5040788077" evidence="1">
    <location>
        <begin position="25"/>
        <end position="110"/>
    </location>
</feature>
<proteinExistence type="predicted"/>
<keyword evidence="1" id="KW-0732">Signal</keyword>
<sequence>MKFLNAVFPAALAGLLLLVPAVYAVPHFKCGGVYTVSIRQIESSMNESGYQRTRPDDPEGQDGQQYLSCRFNAAAGDDSFCMAQRIDEHPNYRVYLLRGDNWQPCVYMSN</sequence>
<reference evidence="2 3" key="1">
    <citation type="submission" date="2018-08" db="EMBL/GenBank/DDBJ databases">
        <authorList>
            <person name="Muller C M."/>
        </authorList>
    </citation>
    <scope>NUCLEOTIDE SEQUENCE [LARGE SCALE GENOMIC DNA]</scope>
</reference>
<organism evidence="2 3">
    <name type="scientific">Blumeria graminis f. sp. tritici</name>
    <dbReference type="NCBI Taxonomy" id="62690"/>
    <lineage>
        <taxon>Eukaryota</taxon>
        <taxon>Fungi</taxon>
        <taxon>Dikarya</taxon>
        <taxon>Ascomycota</taxon>
        <taxon>Pezizomycotina</taxon>
        <taxon>Leotiomycetes</taxon>
        <taxon>Erysiphales</taxon>
        <taxon>Erysiphaceae</taxon>
        <taxon>Blumeria</taxon>
    </lineage>
</organism>
<name>A0A9X9MQ07_BLUGR</name>
<protein>
    <submittedName>
        <fullName evidence="2">Bgt-50254</fullName>
    </submittedName>
</protein>
<accession>A0A9X9MQ07</accession>
<evidence type="ECO:0000313" key="2">
    <source>
        <dbReference type="EMBL" id="VDB96440.1"/>
    </source>
</evidence>
<gene>
    <name evidence="2" type="ORF">BGT96224V316_LOCUS8420</name>
</gene>
<keyword evidence="3" id="KW-1185">Reference proteome</keyword>
<evidence type="ECO:0000256" key="1">
    <source>
        <dbReference type="SAM" id="SignalP"/>
    </source>
</evidence>